<dbReference type="Proteomes" id="UP001652621">
    <property type="component" value="Unplaced"/>
</dbReference>
<dbReference type="VEuPathDB" id="VectorBase:MDOA016020"/>
<gene>
    <name evidence="3" type="primary">LOC105261869</name>
</gene>
<proteinExistence type="predicted"/>
<feature type="chain" id="PRO_5047158085" evidence="1">
    <location>
        <begin position="22"/>
        <end position="147"/>
    </location>
</feature>
<dbReference type="VEuPathDB" id="VectorBase:MDOMA2_000122"/>
<protein>
    <submittedName>
        <fullName evidence="3">Uncharacterized protein LOC105261869</fullName>
    </submittedName>
</protein>
<dbReference type="PROSITE" id="PS51257">
    <property type="entry name" value="PROKAR_LIPOPROTEIN"/>
    <property type="match status" value="1"/>
</dbReference>
<name>A0A9J7D7H2_MUSDO</name>
<reference evidence="3" key="1">
    <citation type="submission" date="2025-08" db="UniProtKB">
        <authorList>
            <consortium name="RefSeq"/>
        </authorList>
    </citation>
    <scope>IDENTIFICATION</scope>
    <source>
        <strain evidence="3">Aabys</strain>
        <tissue evidence="3">Whole body</tissue>
    </source>
</reference>
<evidence type="ECO:0000256" key="1">
    <source>
        <dbReference type="SAM" id="SignalP"/>
    </source>
</evidence>
<evidence type="ECO:0000313" key="2">
    <source>
        <dbReference type="Proteomes" id="UP001652621"/>
    </source>
</evidence>
<sequence>MVIFYKPLLLILLASIACLHADENVKAIESDPKQTAELEELKVQQNDVGDTEYTFRCTVGQKKTVRVGCTGKDRSYWPTPHDVNLTLRCPPNGGGPSLAFVEVIFTVTTRNVNCVVAAGGIGQSYIQIRLDVYGTKTLDYIAEFYIF</sequence>
<dbReference type="InterPro" id="IPR031734">
    <property type="entry name" value="MBF2"/>
</dbReference>
<keyword evidence="2" id="KW-1185">Reference proteome</keyword>
<dbReference type="GeneID" id="105261869"/>
<keyword evidence="1" id="KW-0732">Signal</keyword>
<accession>A0A9J7D7H2</accession>
<dbReference type="OrthoDB" id="8192785at2759"/>
<dbReference type="Pfam" id="PF15868">
    <property type="entry name" value="MBF2"/>
    <property type="match status" value="1"/>
</dbReference>
<dbReference type="RefSeq" id="XP_011292955.2">
    <property type="nucleotide sequence ID" value="XM_011294653.3"/>
</dbReference>
<feature type="signal peptide" evidence="1">
    <location>
        <begin position="1"/>
        <end position="21"/>
    </location>
</feature>
<organism evidence="2 3">
    <name type="scientific">Musca domestica</name>
    <name type="common">House fly</name>
    <dbReference type="NCBI Taxonomy" id="7370"/>
    <lineage>
        <taxon>Eukaryota</taxon>
        <taxon>Metazoa</taxon>
        <taxon>Ecdysozoa</taxon>
        <taxon>Arthropoda</taxon>
        <taxon>Hexapoda</taxon>
        <taxon>Insecta</taxon>
        <taxon>Pterygota</taxon>
        <taxon>Neoptera</taxon>
        <taxon>Endopterygota</taxon>
        <taxon>Diptera</taxon>
        <taxon>Brachycera</taxon>
        <taxon>Muscomorpha</taxon>
        <taxon>Muscoidea</taxon>
        <taxon>Muscidae</taxon>
        <taxon>Musca</taxon>
    </lineage>
</organism>
<evidence type="ECO:0000313" key="3">
    <source>
        <dbReference type="RefSeq" id="XP_011292955.2"/>
    </source>
</evidence>